<feature type="transmembrane region" description="Helical" evidence="1">
    <location>
        <begin position="35"/>
        <end position="57"/>
    </location>
</feature>
<dbReference type="Proteomes" id="UP000241639">
    <property type="component" value="Unassembled WGS sequence"/>
</dbReference>
<evidence type="ECO:0000313" key="3">
    <source>
        <dbReference type="Proteomes" id="UP000241639"/>
    </source>
</evidence>
<reference evidence="2 3" key="1">
    <citation type="submission" date="2018-04" db="EMBL/GenBank/DDBJ databases">
        <title>Genomic Encyclopedia of Archaeal and Bacterial Type Strains, Phase II (KMG-II): from individual species to whole genera.</title>
        <authorList>
            <person name="Goeker M."/>
        </authorList>
    </citation>
    <scope>NUCLEOTIDE SEQUENCE [LARGE SCALE GENOMIC DNA]</scope>
    <source>
        <strain evidence="2 3">DSM 45169</strain>
    </source>
</reference>
<keyword evidence="1" id="KW-1133">Transmembrane helix</keyword>
<accession>A0A2T4ZBM2</accession>
<comment type="caution">
    <text evidence="2">The sequence shown here is derived from an EMBL/GenBank/DDBJ whole genome shotgun (WGS) entry which is preliminary data.</text>
</comment>
<name>A0A2T4ZBM2_9BACL</name>
<keyword evidence="1" id="KW-0472">Membrane</keyword>
<dbReference type="AlphaFoldDB" id="A0A2T4ZBM2"/>
<proteinExistence type="predicted"/>
<evidence type="ECO:0000313" key="2">
    <source>
        <dbReference type="EMBL" id="PTM59288.1"/>
    </source>
</evidence>
<protein>
    <submittedName>
        <fullName evidence="2">Uncharacterized protein</fullName>
    </submittedName>
</protein>
<sequence length="63" mass="7341">MKQLVFNFLIRFLLFFAAIIVWGKVYEPSNVNFDGVIRALVIAFGSALSWTISEYILNRRSKR</sequence>
<evidence type="ECO:0000256" key="1">
    <source>
        <dbReference type="SAM" id="Phobius"/>
    </source>
</evidence>
<keyword evidence="1" id="KW-0812">Transmembrane</keyword>
<dbReference type="EMBL" id="PZZP01000001">
    <property type="protein sequence ID" value="PTM59288.1"/>
    <property type="molecule type" value="Genomic_DNA"/>
</dbReference>
<gene>
    <name evidence="2" type="ORF">C8J48_1895</name>
</gene>
<keyword evidence="3" id="KW-1185">Reference proteome</keyword>
<feature type="transmembrane region" description="Helical" evidence="1">
    <location>
        <begin position="5"/>
        <end position="23"/>
    </location>
</feature>
<organism evidence="2 3">
    <name type="scientific">Desmospora activa DSM 45169</name>
    <dbReference type="NCBI Taxonomy" id="1121389"/>
    <lineage>
        <taxon>Bacteria</taxon>
        <taxon>Bacillati</taxon>
        <taxon>Bacillota</taxon>
        <taxon>Bacilli</taxon>
        <taxon>Bacillales</taxon>
        <taxon>Thermoactinomycetaceae</taxon>
        <taxon>Desmospora</taxon>
    </lineage>
</organism>